<feature type="transmembrane region" description="Helical" evidence="1">
    <location>
        <begin position="335"/>
        <end position="352"/>
    </location>
</feature>
<evidence type="ECO:0000313" key="3">
    <source>
        <dbReference type="Proteomes" id="UP000226442"/>
    </source>
</evidence>
<feature type="transmembrane region" description="Helical" evidence="1">
    <location>
        <begin position="306"/>
        <end position="323"/>
    </location>
</feature>
<feature type="transmembrane region" description="Helical" evidence="1">
    <location>
        <begin position="194"/>
        <end position="223"/>
    </location>
</feature>
<sequence>MQFIEKLKQIKENKYVTIFIINFILLVLLTKCDIQSSADASRIATVKSLVEYQSFAIDNSQFDNSKLFTVDKYFYNNHFYSDKPPLPAFMGAAVYFILKNIIGINFSNNFALTCYLITLLSVGVSACVGLVYFHKILLEILKTNENWANITTFLATSATLILPYSLVLNNHILGAVVIIVSFYYFLKSAECSDIISIILCGVFVSMAGSIDITCFLFIPFYFVFFLSKSIKMAGLFLLSCIPFMISYFSLNMYLSGSIIPPAMNAALWEYPGSIFSKQNLSGVATQKSFLGALRYAFTLYLGNRGFFSHTPIMFFSVMGILQFFRQKKFSYNTPYLYGITASVAFMLLYTLRTVDYGGYSYGVRWFVTPMLILCLPLSHMENQVRSSRLLKNFFVVIACISIAISLIGTYNPYTNDYTGMVSLPGGYNSKYTFLINAKNIIYDSFVMYKLCLITSTIAIYVLFYRLLQNLKQNPNTSP</sequence>
<keyword evidence="1" id="KW-0472">Membrane</keyword>
<keyword evidence="1" id="KW-0812">Transmembrane</keyword>
<accession>A0A2G4EYI8</accession>
<proteinExistence type="predicted"/>
<evidence type="ECO:0000256" key="1">
    <source>
        <dbReference type="SAM" id="Phobius"/>
    </source>
</evidence>
<dbReference type="AlphaFoldDB" id="A0A2G4EYI8"/>
<dbReference type="OrthoDB" id="3837843at2"/>
<protein>
    <recommendedName>
        <fullName evidence="4">Glycosyltransferase RgtA/B/C/D-like domain-containing protein</fullName>
    </recommendedName>
</protein>
<keyword evidence="3" id="KW-1185">Reference proteome</keyword>
<feature type="transmembrane region" description="Helical" evidence="1">
    <location>
        <begin position="15"/>
        <end position="32"/>
    </location>
</feature>
<reference evidence="2" key="1">
    <citation type="submission" date="2017-10" db="EMBL/GenBank/DDBJ databases">
        <title>Draft genome sequence of the planktic cyanobacteria Tychonema bourrellyi isolated from alpine lentic freshwater.</title>
        <authorList>
            <person name="Tett A."/>
            <person name="Armanini F."/>
            <person name="Asnicar F."/>
            <person name="Boscaini A."/>
            <person name="Pasolli E."/>
            <person name="Zolfo M."/>
            <person name="Donati C."/>
            <person name="Salmaso N."/>
            <person name="Segata N."/>
        </authorList>
    </citation>
    <scope>NUCLEOTIDE SEQUENCE</scope>
    <source>
        <strain evidence="2">FEM_GT703</strain>
    </source>
</reference>
<dbReference type="EMBL" id="NXIB02000113">
    <property type="protein sequence ID" value="PHX54237.1"/>
    <property type="molecule type" value="Genomic_DNA"/>
</dbReference>
<evidence type="ECO:0008006" key="4">
    <source>
        <dbReference type="Google" id="ProtNLM"/>
    </source>
</evidence>
<feature type="transmembrane region" description="Helical" evidence="1">
    <location>
        <begin position="110"/>
        <end position="133"/>
    </location>
</feature>
<feature type="transmembrane region" description="Helical" evidence="1">
    <location>
        <begin position="446"/>
        <end position="467"/>
    </location>
</feature>
<dbReference type="Proteomes" id="UP000226442">
    <property type="component" value="Unassembled WGS sequence"/>
</dbReference>
<name>A0A2G4EYI8_9CYAN</name>
<comment type="caution">
    <text evidence="2">The sequence shown here is derived from an EMBL/GenBank/DDBJ whole genome shotgun (WGS) entry which is preliminary data.</text>
</comment>
<feature type="transmembrane region" description="Helical" evidence="1">
    <location>
        <begin position="153"/>
        <end position="182"/>
    </location>
</feature>
<evidence type="ECO:0000313" key="2">
    <source>
        <dbReference type="EMBL" id="PHX54237.1"/>
    </source>
</evidence>
<gene>
    <name evidence="2" type="ORF">CP500_017175</name>
</gene>
<feature type="transmembrane region" description="Helical" evidence="1">
    <location>
        <begin position="235"/>
        <end position="254"/>
    </location>
</feature>
<keyword evidence="1" id="KW-1133">Transmembrane helix</keyword>
<feature type="transmembrane region" description="Helical" evidence="1">
    <location>
        <begin position="358"/>
        <end position="377"/>
    </location>
</feature>
<dbReference type="RefSeq" id="WP_096829410.1">
    <property type="nucleotide sequence ID" value="NZ_NXIB02000113.1"/>
</dbReference>
<feature type="transmembrane region" description="Helical" evidence="1">
    <location>
        <begin position="389"/>
        <end position="410"/>
    </location>
</feature>
<feature type="transmembrane region" description="Helical" evidence="1">
    <location>
        <begin position="86"/>
        <end position="104"/>
    </location>
</feature>
<organism evidence="2 3">
    <name type="scientific">Tychonema bourrellyi FEM_GT703</name>
    <dbReference type="NCBI Taxonomy" id="2040638"/>
    <lineage>
        <taxon>Bacteria</taxon>
        <taxon>Bacillati</taxon>
        <taxon>Cyanobacteriota</taxon>
        <taxon>Cyanophyceae</taxon>
        <taxon>Oscillatoriophycideae</taxon>
        <taxon>Oscillatoriales</taxon>
        <taxon>Microcoleaceae</taxon>
        <taxon>Tychonema</taxon>
    </lineage>
</organism>